<organism evidence="11 12">
    <name type="scientific">Corynebacterium stationis</name>
    <dbReference type="NCBI Taxonomy" id="1705"/>
    <lineage>
        <taxon>Bacteria</taxon>
        <taxon>Bacillati</taxon>
        <taxon>Actinomycetota</taxon>
        <taxon>Actinomycetes</taxon>
        <taxon>Mycobacteriales</taxon>
        <taxon>Corynebacteriaceae</taxon>
        <taxon>Corynebacterium</taxon>
    </lineage>
</organism>
<comment type="caution">
    <text evidence="11">The sequence shown here is derived from an EMBL/GenBank/DDBJ whole genome shotgun (WGS) entry which is preliminary data.</text>
</comment>
<protein>
    <recommendedName>
        <fullName evidence="10">Fluoride-specific ion channel</fullName>
    </recommendedName>
</protein>
<accession>A0A177IQE4</accession>
<comment type="similarity">
    <text evidence="7 10">Belongs to the fluoride channel Fluc/FEX (TC 1.A.43) family.</text>
</comment>
<dbReference type="RefSeq" id="WP_066838852.1">
    <property type="nucleotide sequence ID" value="NZ_CANSTI010000102.1"/>
</dbReference>
<proteinExistence type="inferred from homology"/>
<keyword evidence="4 10" id="KW-1133">Transmembrane helix</keyword>
<dbReference type="InterPro" id="IPR003691">
    <property type="entry name" value="FluC"/>
</dbReference>
<comment type="function">
    <text evidence="9">Fluoride-specific ion channel. Important for reducing fluoride concentration in the cell, thus reducing its toxicity.</text>
</comment>
<evidence type="ECO:0000256" key="8">
    <source>
        <dbReference type="ARBA" id="ARBA00035585"/>
    </source>
</evidence>
<keyword evidence="5 10" id="KW-0472">Membrane</keyword>
<keyword evidence="2" id="KW-1003">Cell membrane</keyword>
<evidence type="ECO:0000256" key="2">
    <source>
        <dbReference type="ARBA" id="ARBA00022475"/>
    </source>
</evidence>
<keyword evidence="6" id="KW-0813">Transport</keyword>
<sequence>MKEALIVGAGAVFGAFARWGLSVGLGSLTAAAAWPHAEIWPLLLINFVGSALLGYFQPGFFWGKGVLGGFTSFSTFATATVAMTAWGALGHVALTGAGCIASYLLGDGIRTRRIRRSADGFEGEHNA</sequence>
<evidence type="ECO:0000256" key="5">
    <source>
        <dbReference type="ARBA" id="ARBA00023136"/>
    </source>
</evidence>
<dbReference type="GO" id="GO:0005886">
    <property type="term" value="C:plasma membrane"/>
    <property type="evidence" value="ECO:0007669"/>
    <property type="project" value="UniProtKB-SubCell"/>
</dbReference>
<evidence type="ECO:0000313" key="11">
    <source>
        <dbReference type="EMBL" id="OAH30215.1"/>
    </source>
</evidence>
<comment type="catalytic activity">
    <reaction evidence="8">
        <text>fluoride(in) = fluoride(out)</text>
        <dbReference type="Rhea" id="RHEA:76159"/>
        <dbReference type="ChEBI" id="CHEBI:17051"/>
    </reaction>
    <physiologicalReaction direction="left-to-right" evidence="8">
        <dbReference type="Rhea" id="RHEA:76160"/>
    </physiologicalReaction>
</comment>
<comment type="caution">
    <text evidence="10">Lacks conserved residue(s) required for the propagation of feature annotation.</text>
</comment>
<evidence type="ECO:0000256" key="9">
    <source>
        <dbReference type="ARBA" id="ARBA00049940"/>
    </source>
</evidence>
<feature type="transmembrane region" description="Helical" evidence="10">
    <location>
        <begin position="39"/>
        <end position="56"/>
    </location>
</feature>
<dbReference type="Pfam" id="PF02537">
    <property type="entry name" value="CRCB"/>
    <property type="match status" value="1"/>
</dbReference>
<dbReference type="EMBL" id="LSTQ01000009">
    <property type="protein sequence ID" value="OAH30215.1"/>
    <property type="molecule type" value="Genomic_DNA"/>
</dbReference>
<keyword evidence="3 10" id="KW-0812">Transmembrane</keyword>
<evidence type="ECO:0000256" key="1">
    <source>
        <dbReference type="ARBA" id="ARBA00004651"/>
    </source>
</evidence>
<dbReference type="GO" id="GO:0034220">
    <property type="term" value="P:monoatomic ion transmembrane transport"/>
    <property type="evidence" value="ECO:0007669"/>
    <property type="project" value="UniProtKB-KW"/>
</dbReference>
<comment type="subcellular location">
    <subcellularLocation>
        <location evidence="1">Cell membrane</location>
        <topology evidence="1">Multi-pass membrane protein</topology>
    </subcellularLocation>
</comment>
<evidence type="ECO:0000256" key="3">
    <source>
        <dbReference type="ARBA" id="ARBA00022692"/>
    </source>
</evidence>
<reference evidence="12" key="1">
    <citation type="submission" date="2016-02" db="EMBL/GenBank/DDBJ databases">
        <authorList>
            <person name="Kaur G."/>
            <person name="Nair G.R."/>
            <person name="Mayilraj S."/>
        </authorList>
    </citation>
    <scope>NUCLEOTIDE SEQUENCE [LARGE SCALE GENOMIC DNA]</scope>
    <source>
        <strain evidence="12">GA-15</strain>
    </source>
</reference>
<keyword evidence="6" id="KW-0406">Ion transport</keyword>
<keyword evidence="12" id="KW-1185">Reference proteome</keyword>
<evidence type="ECO:0000256" key="10">
    <source>
        <dbReference type="RuleBase" id="RU004340"/>
    </source>
</evidence>
<gene>
    <name evidence="11" type="primary">ccrB</name>
    <name evidence="11" type="ORF">AYJ05_11200</name>
</gene>
<dbReference type="STRING" id="1705.CA21670_10270"/>
<evidence type="ECO:0000256" key="6">
    <source>
        <dbReference type="ARBA" id="ARBA00023303"/>
    </source>
</evidence>
<dbReference type="AlphaFoldDB" id="A0A177IQE4"/>
<evidence type="ECO:0000256" key="7">
    <source>
        <dbReference type="ARBA" id="ARBA00035120"/>
    </source>
</evidence>
<keyword evidence="6" id="KW-0407">Ion channel</keyword>
<dbReference type="OrthoDB" id="4408652at2"/>
<name>A0A177IQE4_9CORY</name>
<evidence type="ECO:0000313" key="12">
    <source>
        <dbReference type="Proteomes" id="UP000076947"/>
    </source>
</evidence>
<feature type="transmembrane region" description="Helical" evidence="10">
    <location>
        <begin position="88"/>
        <end position="106"/>
    </location>
</feature>
<dbReference type="Proteomes" id="UP000076947">
    <property type="component" value="Unassembled WGS sequence"/>
</dbReference>
<evidence type="ECO:0000256" key="4">
    <source>
        <dbReference type="ARBA" id="ARBA00022989"/>
    </source>
</evidence>